<dbReference type="PANTHER" id="PTHR45453">
    <property type="entry name" value="PHOSPHATE REGULON SENSOR PROTEIN PHOR"/>
    <property type="match status" value="1"/>
</dbReference>
<keyword evidence="7 8" id="KW-0472">Membrane</keyword>
<evidence type="ECO:0000256" key="2">
    <source>
        <dbReference type="ARBA" id="ARBA00012438"/>
    </source>
</evidence>
<dbReference type="InterPro" id="IPR036097">
    <property type="entry name" value="HisK_dim/P_sf"/>
</dbReference>
<dbReference type="RefSeq" id="WP_056406039.1">
    <property type="nucleotide sequence ID" value="NZ_CP098762.1"/>
</dbReference>
<dbReference type="Pfam" id="PF02518">
    <property type="entry name" value="HATPase_c"/>
    <property type="match status" value="1"/>
</dbReference>
<dbReference type="FunFam" id="3.30.565.10:FF:000006">
    <property type="entry name" value="Sensor histidine kinase WalK"/>
    <property type="match status" value="1"/>
</dbReference>
<dbReference type="EC" id="2.7.13.3" evidence="2"/>
<evidence type="ECO:0000256" key="4">
    <source>
        <dbReference type="ARBA" id="ARBA00022679"/>
    </source>
</evidence>
<evidence type="ECO:0000256" key="6">
    <source>
        <dbReference type="ARBA" id="ARBA00023012"/>
    </source>
</evidence>
<comment type="catalytic activity">
    <reaction evidence="1">
        <text>ATP + protein L-histidine = ADP + protein N-phospho-L-histidine.</text>
        <dbReference type="EC" id="2.7.13.3"/>
    </reaction>
</comment>
<dbReference type="GO" id="GO:0000155">
    <property type="term" value="F:phosphorelay sensor kinase activity"/>
    <property type="evidence" value="ECO:0007669"/>
    <property type="project" value="InterPro"/>
</dbReference>
<dbReference type="InterPro" id="IPR004358">
    <property type="entry name" value="Sig_transdc_His_kin-like_C"/>
</dbReference>
<keyword evidence="6" id="KW-0902">Two-component regulatory system</keyword>
<dbReference type="PROSITE" id="PS50109">
    <property type="entry name" value="HIS_KIN"/>
    <property type="match status" value="1"/>
</dbReference>
<gene>
    <name evidence="10" type="ORF">C8J24_0544</name>
</gene>
<evidence type="ECO:0000256" key="8">
    <source>
        <dbReference type="SAM" id="Phobius"/>
    </source>
</evidence>
<organism evidence="10 11">
    <name type="scientific">Sphingomonas aerolata</name>
    <dbReference type="NCBI Taxonomy" id="185951"/>
    <lineage>
        <taxon>Bacteria</taxon>
        <taxon>Pseudomonadati</taxon>
        <taxon>Pseudomonadota</taxon>
        <taxon>Alphaproteobacteria</taxon>
        <taxon>Sphingomonadales</taxon>
        <taxon>Sphingomonadaceae</taxon>
        <taxon>Sphingomonas</taxon>
    </lineage>
</organism>
<dbReference type="GO" id="GO:0016036">
    <property type="term" value="P:cellular response to phosphate starvation"/>
    <property type="evidence" value="ECO:0007669"/>
    <property type="project" value="TreeGrafter"/>
</dbReference>
<feature type="transmembrane region" description="Helical" evidence="8">
    <location>
        <begin position="6"/>
        <end position="26"/>
    </location>
</feature>
<name>A0A2T4YTV0_9SPHN</name>
<sequence>MLTGFGLRTFWAIIVAGGAAIAVFAIGTSIQAGLVALVGGIAAALVAAGTGDEPPAAADPAPVNPAILDETLDLIVEPVLLVRDGRVVLANRAARALLGEHIIGDDARVAIRHPAAAEALSSPAALGETPPIELVGLGTRDQRWEMRVGELSDGQRIVHLIDQTGNYAAERMRVDFVANASHELRTPLASILGFIETLSEEAGEDPAIRARFLKVMDDEAKRMLRLIEDLISLSRIEAEKYRVPDTPIDLAILVGDVRAELADGAGNRGLDLVATIEPAVPPVSGDRVQLSQMLHNLVGNAMKYGRAGTPVTITLARDVTGMVRLAVRDEGDGIAAVHIPRLTERFYRADAGRSRSLGGTGLGLAIVKHIVERHRGRLDIASQVGVGTTVAVILPPAGAGPANSSRVIKR</sequence>
<reference evidence="10 11" key="1">
    <citation type="submission" date="2018-04" db="EMBL/GenBank/DDBJ databases">
        <title>Genomic Encyclopedia of Type Strains, Phase III (KMG-III): the genomes of soil and plant-associated and newly described type strains.</title>
        <authorList>
            <person name="Whitman W."/>
        </authorList>
    </citation>
    <scope>NUCLEOTIDE SEQUENCE [LARGE SCALE GENOMIC DNA]</scope>
    <source>
        <strain evidence="10 11">NW12</strain>
    </source>
</reference>
<dbReference type="InterPro" id="IPR050351">
    <property type="entry name" value="BphY/WalK/GraS-like"/>
</dbReference>
<dbReference type="Proteomes" id="UP000240996">
    <property type="component" value="Unassembled WGS sequence"/>
</dbReference>
<evidence type="ECO:0000256" key="3">
    <source>
        <dbReference type="ARBA" id="ARBA00022553"/>
    </source>
</evidence>
<dbReference type="EMBL" id="PZZN01000001">
    <property type="protein sequence ID" value="PTM47161.1"/>
    <property type="molecule type" value="Genomic_DNA"/>
</dbReference>
<dbReference type="GO" id="GO:0005886">
    <property type="term" value="C:plasma membrane"/>
    <property type="evidence" value="ECO:0007669"/>
    <property type="project" value="TreeGrafter"/>
</dbReference>
<evidence type="ECO:0000256" key="7">
    <source>
        <dbReference type="ARBA" id="ARBA00023136"/>
    </source>
</evidence>
<dbReference type="SMART" id="SM00388">
    <property type="entry name" value="HisKA"/>
    <property type="match status" value="1"/>
</dbReference>
<comment type="caution">
    <text evidence="10">The sequence shown here is derived from an EMBL/GenBank/DDBJ whole genome shotgun (WGS) entry which is preliminary data.</text>
</comment>
<evidence type="ECO:0000256" key="5">
    <source>
        <dbReference type="ARBA" id="ARBA00022777"/>
    </source>
</evidence>
<dbReference type="CDD" id="cd00082">
    <property type="entry name" value="HisKA"/>
    <property type="match status" value="1"/>
</dbReference>
<dbReference type="GeneID" id="93688729"/>
<feature type="transmembrane region" description="Helical" evidence="8">
    <location>
        <begin position="33"/>
        <end position="51"/>
    </location>
</feature>
<protein>
    <recommendedName>
        <fullName evidence="2">histidine kinase</fullName>
        <ecNumber evidence="2">2.7.13.3</ecNumber>
    </recommendedName>
</protein>
<keyword evidence="4" id="KW-0808">Transferase</keyword>
<dbReference type="FunFam" id="1.10.287.130:FF:000001">
    <property type="entry name" value="Two-component sensor histidine kinase"/>
    <property type="match status" value="1"/>
</dbReference>
<dbReference type="PRINTS" id="PR00344">
    <property type="entry name" value="BCTRLSENSOR"/>
</dbReference>
<keyword evidence="8" id="KW-1133">Transmembrane helix</keyword>
<dbReference type="InterPro" id="IPR003594">
    <property type="entry name" value="HATPase_dom"/>
</dbReference>
<keyword evidence="3" id="KW-0597">Phosphoprotein</keyword>
<dbReference type="Gene3D" id="3.30.565.10">
    <property type="entry name" value="Histidine kinase-like ATPase, C-terminal domain"/>
    <property type="match status" value="1"/>
</dbReference>
<evidence type="ECO:0000313" key="10">
    <source>
        <dbReference type="EMBL" id="PTM47161.1"/>
    </source>
</evidence>
<dbReference type="AlphaFoldDB" id="A0A2T4YTV0"/>
<keyword evidence="11" id="KW-1185">Reference proteome</keyword>
<proteinExistence type="predicted"/>
<dbReference type="Pfam" id="PF00512">
    <property type="entry name" value="HisKA"/>
    <property type="match status" value="1"/>
</dbReference>
<dbReference type="SUPFAM" id="SSF47384">
    <property type="entry name" value="Homodimeric domain of signal transducing histidine kinase"/>
    <property type="match status" value="1"/>
</dbReference>
<evidence type="ECO:0000256" key="1">
    <source>
        <dbReference type="ARBA" id="ARBA00000085"/>
    </source>
</evidence>
<keyword evidence="8" id="KW-0812">Transmembrane</keyword>
<evidence type="ECO:0000313" key="11">
    <source>
        <dbReference type="Proteomes" id="UP000240996"/>
    </source>
</evidence>
<dbReference type="GO" id="GO:0004721">
    <property type="term" value="F:phosphoprotein phosphatase activity"/>
    <property type="evidence" value="ECO:0007669"/>
    <property type="project" value="TreeGrafter"/>
</dbReference>
<dbReference type="Gene3D" id="1.10.287.130">
    <property type="match status" value="1"/>
</dbReference>
<dbReference type="SUPFAM" id="SSF55874">
    <property type="entry name" value="ATPase domain of HSP90 chaperone/DNA topoisomerase II/histidine kinase"/>
    <property type="match status" value="1"/>
</dbReference>
<dbReference type="SMART" id="SM00387">
    <property type="entry name" value="HATPase_c"/>
    <property type="match status" value="1"/>
</dbReference>
<accession>A0A2T4YTV0</accession>
<dbReference type="PANTHER" id="PTHR45453:SF1">
    <property type="entry name" value="PHOSPHATE REGULON SENSOR PROTEIN PHOR"/>
    <property type="match status" value="1"/>
</dbReference>
<dbReference type="InterPro" id="IPR003661">
    <property type="entry name" value="HisK_dim/P_dom"/>
</dbReference>
<dbReference type="InterPro" id="IPR036890">
    <property type="entry name" value="HATPase_C_sf"/>
</dbReference>
<keyword evidence="5 10" id="KW-0418">Kinase</keyword>
<evidence type="ECO:0000259" key="9">
    <source>
        <dbReference type="PROSITE" id="PS50109"/>
    </source>
</evidence>
<dbReference type="InterPro" id="IPR005467">
    <property type="entry name" value="His_kinase_dom"/>
</dbReference>
<feature type="domain" description="Histidine kinase" evidence="9">
    <location>
        <begin position="179"/>
        <end position="398"/>
    </location>
</feature>